<sequence>MRCWKVLVVVLLVSILLSFRYGINVHASSKANDSIVQKPTDPPKDKPIKIVVSNKGKYCYSPVFTKGEGYVWIDTCTDKTAKARYDVFQRISYYINDTWLCITAPWKVIHGEEPWDYVNLRPCTINDPQQRWIVKENSFG</sequence>
<keyword evidence="2" id="KW-1185">Reference proteome</keyword>
<accession>A0ABP2TD98</accession>
<reference evidence="1 2" key="1">
    <citation type="submission" date="2013-01" db="EMBL/GenBank/DDBJ databases">
        <authorList>
            <person name="Harkins D.M."/>
            <person name="Durkin A.S."/>
            <person name="Brinkac L.M."/>
            <person name="Haft D.H."/>
            <person name="Selengut J.D."/>
            <person name="Sanka R."/>
            <person name="DePew J."/>
            <person name="Purushe J."/>
            <person name="Whelen A.C."/>
            <person name="Vinetz J.M."/>
            <person name="Sutton G.G."/>
            <person name="Nierman W.C."/>
            <person name="Fouts D.E."/>
        </authorList>
    </citation>
    <scope>NUCLEOTIDE SEQUENCE [LARGE SCALE GENOMIC DNA]</scope>
    <source>
        <strain evidence="1 2">2007001578</strain>
    </source>
</reference>
<comment type="caution">
    <text evidence="1">The sequence shown here is derived from an EMBL/GenBank/DDBJ whole genome shotgun (WGS) entry which is preliminary data.</text>
</comment>
<evidence type="ECO:0000313" key="2">
    <source>
        <dbReference type="Proteomes" id="UP000012099"/>
    </source>
</evidence>
<name>A0ABP2TD98_9LEPT</name>
<dbReference type="InterPro" id="IPR011455">
    <property type="entry name" value="DUF1561"/>
</dbReference>
<evidence type="ECO:0008006" key="3">
    <source>
        <dbReference type="Google" id="ProtNLM"/>
    </source>
</evidence>
<dbReference type="Proteomes" id="UP000012099">
    <property type="component" value="Unassembled WGS sequence"/>
</dbReference>
<proteinExistence type="predicted"/>
<feature type="non-terminal residue" evidence="1">
    <location>
        <position position="140"/>
    </location>
</feature>
<gene>
    <name evidence="1" type="ORF">LEP1GSC035_0460</name>
</gene>
<dbReference type="Pfam" id="PF07598">
    <property type="entry name" value="DUF1561"/>
    <property type="match status" value="1"/>
</dbReference>
<evidence type="ECO:0000313" key="1">
    <source>
        <dbReference type="EMBL" id="EMN02224.1"/>
    </source>
</evidence>
<organism evidence="1 2">
    <name type="scientific">Leptospira noguchii str. 2007001578</name>
    <dbReference type="NCBI Taxonomy" id="1049974"/>
    <lineage>
        <taxon>Bacteria</taxon>
        <taxon>Pseudomonadati</taxon>
        <taxon>Spirochaetota</taxon>
        <taxon>Spirochaetia</taxon>
        <taxon>Leptospirales</taxon>
        <taxon>Leptospiraceae</taxon>
        <taxon>Leptospira</taxon>
    </lineage>
</organism>
<dbReference type="RefSeq" id="WP_004427480.1">
    <property type="nucleotide sequence ID" value="NZ_AHMH02000023.1"/>
</dbReference>
<protein>
    <recommendedName>
        <fullName evidence="3">PF07598 family protein</fullName>
    </recommendedName>
</protein>
<dbReference type="EMBL" id="AHMH02000023">
    <property type="protein sequence ID" value="EMN02224.1"/>
    <property type="molecule type" value="Genomic_DNA"/>
</dbReference>